<protein>
    <submittedName>
        <fullName evidence="4">Response regulator</fullName>
    </submittedName>
</protein>
<dbReference type="SMART" id="SM00448">
    <property type="entry name" value="REC"/>
    <property type="match status" value="1"/>
</dbReference>
<dbReference type="Gene3D" id="3.40.50.2300">
    <property type="match status" value="1"/>
</dbReference>
<accession>A0ABW3SZM3</accession>
<evidence type="ECO:0000313" key="4">
    <source>
        <dbReference type="EMBL" id="MFD1189835.1"/>
    </source>
</evidence>
<dbReference type="SUPFAM" id="SSF52172">
    <property type="entry name" value="CheY-like"/>
    <property type="match status" value="1"/>
</dbReference>
<feature type="domain" description="Response regulatory" evidence="3">
    <location>
        <begin position="13"/>
        <end position="132"/>
    </location>
</feature>
<dbReference type="InterPro" id="IPR050595">
    <property type="entry name" value="Bact_response_regulator"/>
</dbReference>
<dbReference type="EMBL" id="JBHTLQ010000007">
    <property type="protein sequence ID" value="MFD1189835.1"/>
    <property type="molecule type" value="Genomic_DNA"/>
</dbReference>
<gene>
    <name evidence="4" type="ORF">ACFQ27_04525</name>
</gene>
<name>A0ABW3SZM3_9CAUL</name>
<sequence>MQTSTKINLEKATALVIDDNQQALDLLCGVLASFGLREQVRCNSALEAKEICKRQTFDLILTDGAMPEMDGYEFVHWLRREGGDQGRLTPAIVITAHTRKSHVMKARDCGANFIIAKPITPTIILQRILWVAQASRMFIEADTFIGPDRRFKQLGPPAEFPDGRRKDDKPIELGAAQEPNMSQEELDNMIKAQKAAL</sequence>
<dbReference type="PANTHER" id="PTHR44591:SF3">
    <property type="entry name" value="RESPONSE REGULATORY DOMAIN-CONTAINING PROTEIN"/>
    <property type="match status" value="1"/>
</dbReference>
<reference evidence="5" key="1">
    <citation type="journal article" date="2019" name="Int. J. Syst. Evol. Microbiol.">
        <title>The Global Catalogue of Microorganisms (GCM) 10K type strain sequencing project: providing services to taxonomists for standard genome sequencing and annotation.</title>
        <authorList>
            <consortium name="The Broad Institute Genomics Platform"/>
            <consortium name="The Broad Institute Genome Sequencing Center for Infectious Disease"/>
            <person name="Wu L."/>
            <person name="Ma J."/>
        </authorList>
    </citation>
    <scope>NUCLEOTIDE SEQUENCE [LARGE SCALE GENOMIC DNA]</scope>
    <source>
        <strain evidence="5">CCUG 55074</strain>
    </source>
</reference>
<comment type="caution">
    <text evidence="4">The sequence shown here is derived from an EMBL/GenBank/DDBJ whole genome shotgun (WGS) entry which is preliminary data.</text>
</comment>
<organism evidence="4 5">
    <name type="scientific">Phenylobacterium conjunctum</name>
    <dbReference type="NCBI Taxonomy" id="1298959"/>
    <lineage>
        <taxon>Bacteria</taxon>
        <taxon>Pseudomonadati</taxon>
        <taxon>Pseudomonadota</taxon>
        <taxon>Alphaproteobacteria</taxon>
        <taxon>Caulobacterales</taxon>
        <taxon>Caulobacteraceae</taxon>
        <taxon>Phenylobacterium</taxon>
    </lineage>
</organism>
<evidence type="ECO:0000256" key="2">
    <source>
        <dbReference type="PROSITE-ProRule" id="PRU00169"/>
    </source>
</evidence>
<dbReference type="PANTHER" id="PTHR44591">
    <property type="entry name" value="STRESS RESPONSE REGULATOR PROTEIN 1"/>
    <property type="match status" value="1"/>
</dbReference>
<feature type="modified residue" description="4-aspartylphosphate" evidence="2">
    <location>
        <position position="63"/>
    </location>
</feature>
<dbReference type="InterPro" id="IPR011006">
    <property type="entry name" value="CheY-like_superfamily"/>
</dbReference>
<dbReference type="Pfam" id="PF00072">
    <property type="entry name" value="Response_reg"/>
    <property type="match status" value="1"/>
</dbReference>
<evidence type="ECO:0000259" key="3">
    <source>
        <dbReference type="PROSITE" id="PS50110"/>
    </source>
</evidence>
<dbReference type="PROSITE" id="PS50110">
    <property type="entry name" value="RESPONSE_REGULATORY"/>
    <property type="match status" value="1"/>
</dbReference>
<dbReference type="InterPro" id="IPR001789">
    <property type="entry name" value="Sig_transdc_resp-reg_receiver"/>
</dbReference>
<dbReference type="Proteomes" id="UP001597216">
    <property type="component" value="Unassembled WGS sequence"/>
</dbReference>
<keyword evidence="1 2" id="KW-0597">Phosphoprotein</keyword>
<evidence type="ECO:0000313" key="5">
    <source>
        <dbReference type="Proteomes" id="UP001597216"/>
    </source>
</evidence>
<keyword evidence="5" id="KW-1185">Reference proteome</keyword>
<proteinExistence type="predicted"/>
<evidence type="ECO:0000256" key="1">
    <source>
        <dbReference type="ARBA" id="ARBA00022553"/>
    </source>
</evidence>
<dbReference type="RefSeq" id="WP_374345194.1">
    <property type="nucleotide sequence ID" value="NZ_JBHTLQ010000007.1"/>
</dbReference>